<reference evidence="2 3" key="1">
    <citation type="submission" date="2023-07" db="EMBL/GenBank/DDBJ databases">
        <title>Sequencing the genomes of 1000 actinobacteria strains.</title>
        <authorList>
            <person name="Klenk H.-P."/>
        </authorList>
    </citation>
    <scope>NUCLEOTIDE SEQUENCE [LARGE SCALE GENOMIC DNA]</scope>
    <source>
        <strain evidence="2 3">DSM 44710</strain>
    </source>
</reference>
<feature type="chain" id="PRO_5045566209" evidence="1">
    <location>
        <begin position="28"/>
        <end position="350"/>
    </location>
</feature>
<proteinExistence type="predicted"/>
<organism evidence="2 3">
    <name type="scientific">Catenuloplanes nepalensis</name>
    <dbReference type="NCBI Taxonomy" id="587533"/>
    <lineage>
        <taxon>Bacteria</taxon>
        <taxon>Bacillati</taxon>
        <taxon>Actinomycetota</taxon>
        <taxon>Actinomycetes</taxon>
        <taxon>Micromonosporales</taxon>
        <taxon>Micromonosporaceae</taxon>
        <taxon>Catenuloplanes</taxon>
    </lineage>
</organism>
<comment type="caution">
    <text evidence="2">The sequence shown here is derived from an EMBL/GenBank/DDBJ whole genome shotgun (WGS) entry which is preliminary data.</text>
</comment>
<accession>A0ABT9N1U4</accession>
<gene>
    <name evidence="2" type="ORF">J2S43_005753</name>
</gene>
<dbReference type="Proteomes" id="UP001240984">
    <property type="component" value="Unassembled WGS sequence"/>
</dbReference>
<dbReference type="EMBL" id="JAUSRA010000001">
    <property type="protein sequence ID" value="MDP9797241.1"/>
    <property type="molecule type" value="Genomic_DNA"/>
</dbReference>
<name>A0ABT9N1U4_9ACTN</name>
<keyword evidence="1" id="KW-0732">Signal</keyword>
<evidence type="ECO:0000313" key="3">
    <source>
        <dbReference type="Proteomes" id="UP001240984"/>
    </source>
</evidence>
<feature type="signal peptide" evidence="1">
    <location>
        <begin position="1"/>
        <end position="27"/>
    </location>
</feature>
<dbReference type="SUPFAM" id="SSF53850">
    <property type="entry name" value="Periplasmic binding protein-like II"/>
    <property type="match status" value="1"/>
</dbReference>
<evidence type="ECO:0000313" key="2">
    <source>
        <dbReference type="EMBL" id="MDP9797241.1"/>
    </source>
</evidence>
<sequence length="350" mass="36360">MTSIRRLTAALVLVPAVLAVVAGPAAADPPPPTGASYCAVGSETMQAVMQRLAGTVRSVSGKTFESWHATGSSTITTSCAPGAFPRPGGSTDGTLALRDSKGLNTGPVPDNAISFARSWRGPVVTGDALQFVPFGVDAVAPAVRSGGLLDRAFPNGLSFAMLQSIYNCTTTTVTVGGETRTIRPYVPGLKSDTRNFFLYALNLHDTVVNTTCVRDTKLSGEPVPENDGTVLTDPAGVVEIVPMSIASIIAQTDHVVTGVEDRRGGSKPMVVAGAAPIVNGAINPAWPVWLQQKVYNAFPRRSVAGAFADSDLVSLFVGVSSMVCTDTATLHRFGFRTASDCGSLSVLGNY</sequence>
<keyword evidence="3" id="KW-1185">Reference proteome</keyword>
<protein>
    <submittedName>
        <fullName evidence="2">ABC-type phosphate transport system substrate-binding protein</fullName>
    </submittedName>
</protein>
<evidence type="ECO:0000256" key="1">
    <source>
        <dbReference type="SAM" id="SignalP"/>
    </source>
</evidence>
<dbReference type="RefSeq" id="WP_306834426.1">
    <property type="nucleotide sequence ID" value="NZ_JAUSRA010000001.1"/>
</dbReference>